<evidence type="ECO:0000313" key="2">
    <source>
        <dbReference type="EMBL" id="ERM01821.1"/>
    </source>
</evidence>
<dbReference type="EMBL" id="ASXJ01000129">
    <property type="protein sequence ID" value="ERM01821.1"/>
    <property type="molecule type" value="Genomic_DNA"/>
</dbReference>
<reference evidence="2 3" key="1">
    <citation type="journal article" date="2014" name="FEMS Microbiol. Lett.">
        <title>Genome sequencing analysis reveals virulence-related gene content of Ochrobactrum intermedium strain 229E, a urease-positive strain isolated from the human gastric niche.</title>
        <authorList>
            <person name="Kulkarni G.J."/>
            <person name="Shetty S."/>
            <person name="Dharne M.S."/>
            <person name="Shouche Y.S."/>
        </authorList>
    </citation>
    <scope>NUCLEOTIDE SEQUENCE [LARGE SCALE GENOMIC DNA]</scope>
    <source>
        <strain evidence="2 3">229E</strain>
    </source>
</reference>
<accession>U4VGB9</accession>
<evidence type="ECO:0000256" key="1">
    <source>
        <dbReference type="SAM" id="Phobius"/>
    </source>
</evidence>
<feature type="transmembrane region" description="Helical" evidence="1">
    <location>
        <begin position="63"/>
        <end position="84"/>
    </location>
</feature>
<comment type="caution">
    <text evidence="2">The sequence shown here is derived from an EMBL/GenBank/DDBJ whole genome shotgun (WGS) entry which is preliminary data.</text>
</comment>
<keyword evidence="1" id="KW-0472">Membrane</keyword>
<dbReference type="Proteomes" id="UP000016842">
    <property type="component" value="Unassembled WGS sequence"/>
</dbReference>
<keyword evidence="1" id="KW-0812">Transmembrane</keyword>
<evidence type="ECO:0000313" key="3">
    <source>
        <dbReference type="Proteomes" id="UP000016842"/>
    </source>
</evidence>
<sequence length="93" mass="9906">MFDAGGGPLSFGIRIDRDGGGDMSLIHNERTKLLANNLDRLSTAFLAVGVLGNTFNFTPGSGLVVSFLGVTAWILPAIVLHLMARRVLGRLKP</sequence>
<name>U4VGB9_9HYPH</name>
<proteinExistence type="predicted"/>
<protein>
    <submittedName>
        <fullName evidence="2">Uncharacterized protein</fullName>
    </submittedName>
</protein>
<dbReference type="AlphaFoldDB" id="U4VGB9"/>
<keyword evidence="1" id="KW-1133">Transmembrane helix</keyword>
<organism evidence="2 3">
    <name type="scientific">Brucella intermedia 229E</name>
    <dbReference type="NCBI Taxonomy" id="1337887"/>
    <lineage>
        <taxon>Bacteria</taxon>
        <taxon>Pseudomonadati</taxon>
        <taxon>Pseudomonadota</taxon>
        <taxon>Alphaproteobacteria</taxon>
        <taxon>Hyphomicrobiales</taxon>
        <taxon>Brucellaceae</taxon>
        <taxon>Brucella/Ochrobactrum group</taxon>
        <taxon>Brucella</taxon>
    </lineage>
</organism>
<gene>
    <name evidence="2" type="ORF">Q644_19670</name>
</gene>